<dbReference type="AlphaFoldDB" id="A0A8J3AQL8"/>
<dbReference type="Gene3D" id="3.20.20.450">
    <property type="entry name" value="EAL domain"/>
    <property type="match status" value="1"/>
</dbReference>
<dbReference type="EMBL" id="BMDI01000001">
    <property type="protein sequence ID" value="GGI19128.1"/>
    <property type="molecule type" value="Genomic_DNA"/>
</dbReference>
<dbReference type="SMART" id="SM00267">
    <property type="entry name" value="GGDEF"/>
    <property type="match status" value="1"/>
</dbReference>
<dbReference type="InterPro" id="IPR029016">
    <property type="entry name" value="GAF-like_dom_sf"/>
</dbReference>
<dbReference type="PANTHER" id="PTHR33121:SF19">
    <property type="entry name" value="CYCLIC DI-GMP PHOSPHODIESTERASE PA2567"/>
    <property type="match status" value="1"/>
</dbReference>
<organism evidence="2 3">
    <name type="scientific">Oxalicibacterium faecigallinarum</name>
    <dbReference type="NCBI Taxonomy" id="573741"/>
    <lineage>
        <taxon>Bacteria</taxon>
        <taxon>Pseudomonadati</taxon>
        <taxon>Pseudomonadota</taxon>
        <taxon>Betaproteobacteria</taxon>
        <taxon>Burkholderiales</taxon>
        <taxon>Oxalobacteraceae</taxon>
        <taxon>Oxalicibacterium</taxon>
    </lineage>
</organism>
<dbReference type="CDD" id="cd01948">
    <property type="entry name" value="EAL"/>
    <property type="match status" value="1"/>
</dbReference>
<dbReference type="InterPro" id="IPR001633">
    <property type="entry name" value="EAL_dom"/>
</dbReference>
<dbReference type="Pfam" id="PF01590">
    <property type="entry name" value="GAF"/>
    <property type="match status" value="1"/>
</dbReference>
<comment type="caution">
    <text evidence="2">The sequence shown here is derived from an EMBL/GenBank/DDBJ whole genome shotgun (WGS) entry which is preliminary data.</text>
</comment>
<dbReference type="SUPFAM" id="SSF55073">
    <property type="entry name" value="Nucleotide cyclase"/>
    <property type="match status" value="1"/>
</dbReference>
<evidence type="ECO:0000313" key="3">
    <source>
        <dbReference type="Proteomes" id="UP000642180"/>
    </source>
</evidence>
<dbReference type="Gene3D" id="3.30.70.270">
    <property type="match status" value="1"/>
</dbReference>
<dbReference type="InterPro" id="IPR050706">
    <property type="entry name" value="Cyclic-di-GMP_PDE-like"/>
</dbReference>
<reference evidence="3" key="1">
    <citation type="journal article" date="2019" name="Int. J. Syst. Evol. Microbiol.">
        <title>The Global Catalogue of Microorganisms (GCM) 10K type strain sequencing project: providing services to taxonomists for standard genome sequencing and annotation.</title>
        <authorList>
            <consortium name="The Broad Institute Genomics Platform"/>
            <consortium name="The Broad Institute Genome Sequencing Center for Infectious Disease"/>
            <person name="Wu L."/>
            <person name="Ma J."/>
        </authorList>
    </citation>
    <scope>NUCLEOTIDE SEQUENCE [LARGE SCALE GENOMIC DNA]</scope>
    <source>
        <strain evidence="3">CCM 2767</strain>
    </source>
</reference>
<dbReference type="Gene3D" id="3.30.450.40">
    <property type="match status" value="1"/>
</dbReference>
<feature type="domain" description="EAL" evidence="1">
    <location>
        <begin position="342"/>
        <end position="596"/>
    </location>
</feature>
<proteinExistence type="predicted"/>
<dbReference type="SUPFAM" id="SSF55781">
    <property type="entry name" value="GAF domain-like"/>
    <property type="match status" value="1"/>
</dbReference>
<sequence length="596" mass="66096">MTALPLDRATSEYTDNSTLESQRLVALRRLGLLDSAPAEAFDRITRLAAQIFKLPIAAVSLTDSDRQWFKSRVGVTHQQIPRHLAPCSEVADTSNVLVIRDLLADDAFKHSHLATTGVRFYAGAPLITDDGFNLGAMCVLGHEPRDVTIEESKALSDLAALVMSQIELQHALGRIDAISGQPNRNQFREDFEDLEKDRPGQFADLVLLNIARAEEISSATRVMGSQYVEALVRGAASMLRAMLQPEGTIYHISDTQFVFFAPRDVDAAAYRSTLESFLSDYEYGVDSRYVTTATFGTTRFQIGLSDHGDVLRMAHSASQDAIQLEGRVKAYSPMEDAAYRRRFQLLHQFGIALENTERLHLVYQPRVNLATQKCVGAEALLRWTDPELGAVSPAEFMPIVECSAMIHATTAWVIENAVRQLATWRKEGKHWQIAVNISASNLLEPLFAQHLFAVLKRYGVDPSELELEVTESAIMTNPQDANLVLEQLVAHGLKIAIDDFGTGYSSLAYLQKLPAKILKIDRSFVKDLAIDERQKSLVLAMLRLAHELDYTVVAEGVESAEIMAVLQQMGCDEAQGYLFSPPLMPADFVAWQNSLG</sequence>
<dbReference type="InterPro" id="IPR043128">
    <property type="entry name" value="Rev_trsase/Diguanyl_cyclase"/>
</dbReference>
<dbReference type="SUPFAM" id="SSF141868">
    <property type="entry name" value="EAL domain-like"/>
    <property type="match status" value="1"/>
</dbReference>
<dbReference type="Pfam" id="PF00563">
    <property type="entry name" value="EAL"/>
    <property type="match status" value="1"/>
</dbReference>
<evidence type="ECO:0000313" key="2">
    <source>
        <dbReference type="EMBL" id="GGI19128.1"/>
    </source>
</evidence>
<dbReference type="PROSITE" id="PS50883">
    <property type="entry name" value="EAL"/>
    <property type="match status" value="1"/>
</dbReference>
<dbReference type="InterPro" id="IPR029787">
    <property type="entry name" value="Nucleotide_cyclase"/>
</dbReference>
<protein>
    <submittedName>
        <fullName evidence="2">Sensor domain-containing phosphodiesterase</fullName>
    </submittedName>
</protein>
<accession>A0A8J3AQL8</accession>
<name>A0A8J3AQL8_9BURK</name>
<dbReference type="GO" id="GO:0071111">
    <property type="term" value="F:cyclic-guanylate-specific phosphodiesterase activity"/>
    <property type="evidence" value="ECO:0007669"/>
    <property type="project" value="InterPro"/>
</dbReference>
<dbReference type="InterPro" id="IPR000160">
    <property type="entry name" value="GGDEF_dom"/>
</dbReference>
<dbReference type="InterPro" id="IPR003018">
    <property type="entry name" value="GAF"/>
</dbReference>
<dbReference type="Proteomes" id="UP000642180">
    <property type="component" value="Unassembled WGS sequence"/>
</dbReference>
<keyword evidence="3" id="KW-1185">Reference proteome</keyword>
<dbReference type="SMART" id="SM00065">
    <property type="entry name" value="GAF"/>
    <property type="match status" value="1"/>
</dbReference>
<dbReference type="SMART" id="SM00052">
    <property type="entry name" value="EAL"/>
    <property type="match status" value="1"/>
</dbReference>
<gene>
    <name evidence="2" type="ORF">GCM10008066_17530</name>
</gene>
<dbReference type="PANTHER" id="PTHR33121">
    <property type="entry name" value="CYCLIC DI-GMP PHOSPHODIESTERASE PDEF"/>
    <property type="match status" value="1"/>
</dbReference>
<evidence type="ECO:0000259" key="1">
    <source>
        <dbReference type="PROSITE" id="PS50883"/>
    </source>
</evidence>
<dbReference type="InterPro" id="IPR035919">
    <property type="entry name" value="EAL_sf"/>
</dbReference>